<evidence type="ECO:0000256" key="1">
    <source>
        <dbReference type="SAM" id="Phobius"/>
    </source>
</evidence>
<evidence type="ECO:0000313" key="3">
    <source>
        <dbReference type="Proteomes" id="UP000261600"/>
    </source>
</evidence>
<accession>A0A3Q3KBH1</accession>
<dbReference type="STRING" id="43700.ENSMALP00000030665"/>
<dbReference type="Ensembl" id="ENSMALT00000031206.1">
    <property type="protein sequence ID" value="ENSMALP00000030665.1"/>
    <property type="gene ID" value="ENSMALG00000021184.1"/>
</dbReference>
<keyword evidence="1" id="KW-0812">Transmembrane</keyword>
<organism evidence="2 3">
    <name type="scientific">Monopterus albus</name>
    <name type="common">Swamp eel</name>
    <dbReference type="NCBI Taxonomy" id="43700"/>
    <lineage>
        <taxon>Eukaryota</taxon>
        <taxon>Metazoa</taxon>
        <taxon>Chordata</taxon>
        <taxon>Craniata</taxon>
        <taxon>Vertebrata</taxon>
        <taxon>Euteleostomi</taxon>
        <taxon>Actinopterygii</taxon>
        <taxon>Neopterygii</taxon>
        <taxon>Teleostei</taxon>
        <taxon>Neoteleostei</taxon>
        <taxon>Acanthomorphata</taxon>
        <taxon>Anabantaria</taxon>
        <taxon>Synbranchiformes</taxon>
        <taxon>Synbranchidae</taxon>
        <taxon>Monopterus</taxon>
    </lineage>
</organism>
<feature type="transmembrane region" description="Helical" evidence="1">
    <location>
        <begin position="64"/>
        <end position="94"/>
    </location>
</feature>
<keyword evidence="1" id="KW-1133">Transmembrane helix</keyword>
<dbReference type="Proteomes" id="UP000261600">
    <property type="component" value="Unplaced"/>
</dbReference>
<sequence length="102" mass="11795">MTHTCFNSTSTKGPAVQISGSPLYNQVAFFSSASDHVFSWNNKKGFKDDYDKFKMKMNLKDPKVNLMSLTILGLRLLFLKTIVFNVLMTLRLWFSQCEYKHC</sequence>
<name>A0A3Q3KBH1_MONAL</name>
<reference evidence="2" key="2">
    <citation type="submission" date="2025-09" db="UniProtKB">
        <authorList>
            <consortium name="Ensembl"/>
        </authorList>
    </citation>
    <scope>IDENTIFICATION</scope>
</reference>
<protein>
    <submittedName>
        <fullName evidence="2">Uncharacterized protein</fullName>
    </submittedName>
</protein>
<keyword evidence="3" id="KW-1185">Reference proteome</keyword>
<keyword evidence="1" id="KW-0472">Membrane</keyword>
<evidence type="ECO:0000313" key="2">
    <source>
        <dbReference type="Ensembl" id="ENSMALP00000030665.1"/>
    </source>
</evidence>
<proteinExistence type="predicted"/>
<reference evidence="2" key="1">
    <citation type="submission" date="2025-08" db="UniProtKB">
        <authorList>
            <consortium name="Ensembl"/>
        </authorList>
    </citation>
    <scope>IDENTIFICATION</scope>
</reference>
<dbReference type="AlphaFoldDB" id="A0A3Q3KBH1"/>